<evidence type="ECO:0000256" key="7">
    <source>
        <dbReference type="ARBA" id="ARBA00022967"/>
    </source>
</evidence>
<keyword evidence="7" id="KW-1278">Translocase</keyword>
<evidence type="ECO:0000256" key="9">
    <source>
        <dbReference type="ARBA" id="ARBA00023136"/>
    </source>
</evidence>
<evidence type="ECO:0000256" key="1">
    <source>
        <dbReference type="ARBA" id="ARBA00022448"/>
    </source>
</evidence>
<keyword evidence="6" id="KW-0864">Zinc transport</keyword>
<dbReference type="PROSITE" id="PS00211">
    <property type="entry name" value="ABC_TRANSPORTER_1"/>
    <property type="match status" value="1"/>
</dbReference>
<gene>
    <name evidence="11" type="primary">znuC</name>
    <name evidence="11" type="synonym">yebM</name>
    <name evidence="11" type="ORF">DEO68_11520</name>
</gene>
<dbReference type="AlphaFoldDB" id="A0A3D0KHF6"/>
<keyword evidence="5 11" id="KW-0067">ATP-binding</keyword>
<dbReference type="InterPro" id="IPR003593">
    <property type="entry name" value="AAA+_ATPase"/>
</dbReference>
<evidence type="ECO:0000256" key="8">
    <source>
        <dbReference type="ARBA" id="ARBA00023065"/>
    </source>
</evidence>
<dbReference type="Pfam" id="PF00005">
    <property type="entry name" value="ABC_tran"/>
    <property type="match status" value="1"/>
</dbReference>
<sequence>MSQFIPRNVPLLRAKQINVLISGQHILRDINLTLHREEIVTLIGPNGSGKSTLVKTLVGAIKPTSGNVTIDENLSIGYVPQRLHLDPTLPMTVSRFLNLPHRHARRDVQQTLANAGVEALENAAMSHLSGGQLQRVLLARALITKPDILILDEATQGLDYRGIADFYKKIEEVRQHYRCAVLMVSHDLHVVMRTADHVLCLNGHICCEGKPERVASSPDYQALFGEQTAQMLAFYRHHHEEAAYVG</sequence>
<dbReference type="PANTHER" id="PTHR42734">
    <property type="entry name" value="METAL TRANSPORT SYSTEM ATP-BINDING PROTEIN TM_0124-RELATED"/>
    <property type="match status" value="1"/>
</dbReference>
<keyword evidence="1" id="KW-0813">Transport</keyword>
<name>A0A3D0KHF6_9GAMM</name>
<keyword evidence="3" id="KW-0547">Nucleotide-binding</keyword>
<evidence type="ECO:0000256" key="2">
    <source>
        <dbReference type="ARBA" id="ARBA00022475"/>
    </source>
</evidence>
<dbReference type="GO" id="GO:0016887">
    <property type="term" value="F:ATP hydrolysis activity"/>
    <property type="evidence" value="ECO:0007669"/>
    <property type="project" value="InterPro"/>
</dbReference>
<keyword evidence="8" id="KW-0406">Ion transport</keyword>
<keyword evidence="2" id="KW-1003">Cell membrane</keyword>
<evidence type="ECO:0000313" key="11">
    <source>
        <dbReference type="EMBL" id="HCA02785.1"/>
    </source>
</evidence>
<keyword evidence="4" id="KW-0862">Zinc</keyword>
<accession>A0A3D0KHF6</accession>
<dbReference type="SMART" id="SM00382">
    <property type="entry name" value="AAA"/>
    <property type="match status" value="1"/>
</dbReference>
<dbReference type="PROSITE" id="PS50893">
    <property type="entry name" value="ABC_TRANSPORTER_2"/>
    <property type="match status" value="1"/>
</dbReference>
<organism evidence="11">
    <name type="scientific">Halomonas campaniensis</name>
    <dbReference type="NCBI Taxonomy" id="213554"/>
    <lineage>
        <taxon>Bacteria</taxon>
        <taxon>Pseudomonadati</taxon>
        <taxon>Pseudomonadota</taxon>
        <taxon>Gammaproteobacteria</taxon>
        <taxon>Oceanospirillales</taxon>
        <taxon>Halomonadaceae</taxon>
        <taxon>Halomonas</taxon>
    </lineage>
</organism>
<protein>
    <submittedName>
        <fullName evidence="11">Zinc ABC transporter ATP-binding protein ZnuC</fullName>
    </submittedName>
</protein>
<dbReference type="PANTHER" id="PTHR42734:SF9">
    <property type="entry name" value="ZINC IMPORT ATP-BINDING PROTEIN ZNUC"/>
    <property type="match status" value="1"/>
</dbReference>
<feature type="domain" description="ABC transporter" evidence="10">
    <location>
        <begin position="12"/>
        <end position="227"/>
    </location>
</feature>
<evidence type="ECO:0000256" key="4">
    <source>
        <dbReference type="ARBA" id="ARBA00022833"/>
    </source>
</evidence>
<keyword evidence="9" id="KW-0472">Membrane</keyword>
<dbReference type="InterPro" id="IPR050153">
    <property type="entry name" value="Metal_Ion_Import_ABC"/>
</dbReference>
<dbReference type="InterPro" id="IPR003439">
    <property type="entry name" value="ABC_transporter-like_ATP-bd"/>
</dbReference>
<dbReference type="Gene3D" id="3.40.50.300">
    <property type="entry name" value="P-loop containing nucleotide triphosphate hydrolases"/>
    <property type="match status" value="1"/>
</dbReference>
<evidence type="ECO:0000259" key="10">
    <source>
        <dbReference type="PROSITE" id="PS50893"/>
    </source>
</evidence>
<dbReference type="EMBL" id="DOTR01000059">
    <property type="protein sequence ID" value="HCA02785.1"/>
    <property type="molecule type" value="Genomic_DNA"/>
</dbReference>
<dbReference type="InterPro" id="IPR017871">
    <property type="entry name" value="ABC_transporter-like_CS"/>
</dbReference>
<evidence type="ECO:0000256" key="5">
    <source>
        <dbReference type="ARBA" id="ARBA00022840"/>
    </source>
</evidence>
<evidence type="ECO:0000256" key="3">
    <source>
        <dbReference type="ARBA" id="ARBA00022741"/>
    </source>
</evidence>
<reference evidence="11" key="1">
    <citation type="journal article" date="2018" name="Nat. Biotechnol.">
        <title>A standardized bacterial taxonomy based on genome phylogeny substantially revises the tree of life.</title>
        <authorList>
            <person name="Parks D.H."/>
            <person name="Chuvochina M."/>
            <person name="Waite D.W."/>
            <person name="Rinke C."/>
            <person name="Skarshewski A."/>
            <person name="Chaumeil P.A."/>
            <person name="Hugenholtz P."/>
        </authorList>
    </citation>
    <scope>NUCLEOTIDE SEQUENCE [LARGE SCALE GENOMIC DNA]</scope>
    <source>
        <strain evidence="11">UBA11284</strain>
    </source>
</reference>
<evidence type="ECO:0000256" key="6">
    <source>
        <dbReference type="ARBA" id="ARBA00022906"/>
    </source>
</evidence>
<proteinExistence type="predicted"/>
<dbReference type="SUPFAM" id="SSF52540">
    <property type="entry name" value="P-loop containing nucleoside triphosphate hydrolases"/>
    <property type="match status" value="1"/>
</dbReference>
<dbReference type="GO" id="GO:0006829">
    <property type="term" value="P:zinc ion transport"/>
    <property type="evidence" value="ECO:0007669"/>
    <property type="project" value="UniProtKB-KW"/>
</dbReference>
<comment type="caution">
    <text evidence="11">The sequence shown here is derived from an EMBL/GenBank/DDBJ whole genome shotgun (WGS) entry which is preliminary data.</text>
</comment>
<dbReference type="InterPro" id="IPR027417">
    <property type="entry name" value="P-loop_NTPase"/>
</dbReference>
<dbReference type="GO" id="GO:0005524">
    <property type="term" value="F:ATP binding"/>
    <property type="evidence" value="ECO:0007669"/>
    <property type="project" value="UniProtKB-KW"/>
</dbReference>
<dbReference type="GO" id="GO:0010043">
    <property type="term" value="P:response to zinc ion"/>
    <property type="evidence" value="ECO:0007669"/>
    <property type="project" value="TreeGrafter"/>
</dbReference>